<dbReference type="PRINTS" id="PR00039">
    <property type="entry name" value="HTHLYSR"/>
</dbReference>
<keyword evidence="4" id="KW-0010">Activator</keyword>
<evidence type="ECO:0000256" key="3">
    <source>
        <dbReference type="ARBA" id="ARBA00023125"/>
    </source>
</evidence>
<dbReference type="SUPFAM" id="SSF46785">
    <property type="entry name" value="Winged helix' DNA-binding domain"/>
    <property type="match status" value="1"/>
</dbReference>
<keyword evidence="2" id="KW-0805">Transcription regulation</keyword>
<dbReference type="GO" id="GO:0032993">
    <property type="term" value="C:protein-DNA complex"/>
    <property type="evidence" value="ECO:0007669"/>
    <property type="project" value="TreeGrafter"/>
</dbReference>
<dbReference type="GO" id="GO:0003700">
    <property type="term" value="F:DNA-binding transcription factor activity"/>
    <property type="evidence" value="ECO:0007669"/>
    <property type="project" value="InterPro"/>
</dbReference>
<dbReference type="Gene3D" id="1.10.10.10">
    <property type="entry name" value="Winged helix-like DNA-binding domain superfamily/Winged helix DNA-binding domain"/>
    <property type="match status" value="1"/>
</dbReference>
<dbReference type="InterPro" id="IPR036388">
    <property type="entry name" value="WH-like_DNA-bd_sf"/>
</dbReference>
<dbReference type="Proteomes" id="UP000255082">
    <property type="component" value="Unassembled WGS sequence"/>
</dbReference>
<reference evidence="7 8" key="1">
    <citation type="submission" date="2018-06" db="EMBL/GenBank/DDBJ databases">
        <authorList>
            <consortium name="Pathogen Informatics"/>
            <person name="Doyle S."/>
        </authorList>
    </citation>
    <scope>NUCLEOTIDE SEQUENCE [LARGE SCALE GENOMIC DNA]</scope>
    <source>
        <strain evidence="7 8">NCTC13184</strain>
    </source>
</reference>
<dbReference type="InterPro" id="IPR000847">
    <property type="entry name" value="LysR_HTH_N"/>
</dbReference>
<dbReference type="AlphaFoldDB" id="A0A378WXN5"/>
<accession>A0A378WXN5</accession>
<comment type="similarity">
    <text evidence="1">Belongs to the LysR transcriptional regulatory family.</text>
</comment>
<evidence type="ECO:0000256" key="4">
    <source>
        <dbReference type="ARBA" id="ARBA00023159"/>
    </source>
</evidence>
<evidence type="ECO:0000313" key="8">
    <source>
        <dbReference type="Proteomes" id="UP000255082"/>
    </source>
</evidence>
<dbReference type="EMBL" id="UGRU01000001">
    <property type="protein sequence ID" value="SUA45164.1"/>
    <property type="molecule type" value="Genomic_DNA"/>
</dbReference>
<dbReference type="OrthoDB" id="3673085at2"/>
<evidence type="ECO:0000256" key="2">
    <source>
        <dbReference type="ARBA" id="ARBA00023015"/>
    </source>
</evidence>
<organism evidence="7 8">
    <name type="scientific">Nocardia africana</name>
    <dbReference type="NCBI Taxonomy" id="134964"/>
    <lineage>
        <taxon>Bacteria</taxon>
        <taxon>Bacillati</taxon>
        <taxon>Actinomycetota</taxon>
        <taxon>Actinomycetes</taxon>
        <taxon>Mycobacteriales</taxon>
        <taxon>Nocardiaceae</taxon>
        <taxon>Nocardia</taxon>
    </lineage>
</organism>
<name>A0A378WXN5_9NOCA</name>
<dbReference type="InterPro" id="IPR036390">
    <property type="entry name" value="WH_DNA-bd_sf"/>
</dbReference>
<dbReference type="PANTHER" id="PTHR30346:SF28">
    <property type="entry name" value="HTH-TYPE TRANSCRIPTIONAL REGULATOR CYNR"/>
    <property type="match status" value="1"/>
</dbReference>
<dbReference type="Pfam" id="PF00126">
    <property type="entry name" value="HTH_1"/>
    <property type="match status" value="1"/>
</dbReference>
<keyword evidence="5" id="KW-0804">Transcription</keyword>
<dbReference type="InterPro" id="IPR005119">
    <property type="entry name" value="LysR_subst-bd"/>
</dbReference>
<dbReference type="SUPFAM" id="SSF53850">
    <property type="entry name" value="Periplasmic binding protein-like II"/>
    <property type="match status" value="1"/>
</dbReference>
<gene>
    <name evidence="7" type="primary">gltC_10</name>
    <name evidence="7" type="ORF">NCTC13184_03686</name>
</gene>
<sequence>MPTLRALECLLAVLDAGSITDAATALHMSQPALSHQLAALEREIGAPVLERLPRGVRATAIGRAVEADARAAVTAAARVVDGGKAAAKGEGGFLRLACAESLTASLLAPVLRAWFRRHPAVRVTLTEATSADDLVHHLESGTADLALGPRPTRWTGATELVGTEEIVAVLPAGHPLTRHDRLGFDDLRDQPLVHYHPDNGLAGWLDARAAAHGVTLSPVMRTRQAVTAAQLAAAGLGIALVPVTALGPGLPGTLKRLHPSVSRDLVCLLATPADPLLRRFAADLIGRGVPMNSSAARQLPIAAAHSIHYDEH</sequence>
<dbReference type="PANTHER" id="PTHR30346">
    <property type="entry name" value="TRANSCRIPTIONAL DUAL REGULATOR HCAR-RELATED"/>
    <property type="match status" value="1"/>
</dbReference>
<evidence type="ECO:0000256" key="1">
    <source>
        <dbReference type="ARBA" id="ARBA00009437"/>
    </source>
</evidence>
<proteinExistence type="inferred from homology"/>
<dbReference type="GO" id="GO:0003677">
    <property type="term" value="F:DNA binding"/>
    <property type="evidence" value="ECO:0007669"/>
    <property type="project" value="UniProtKB-KW"/>
</dbReference>
<evidence type="ECO:0000256" key="5">
    <source>
        <dbReference type="ARBA" id="ARBA00023163"/>
    </source>
</evidence>
<feature type="domain" description="HTH lysR-type" evidence="6">
    <location>
        <begin position="2"/>
        <end position="59"/>
    </location>
</feature>
<dbReference type="PROSITE" id="PS50931">
    <property type="entry name" value="HTH_LYSR"/>
    <property type="match status" value="1"/>
</dbReference>
<evidence type="ECO:0000313" key="7">
    <source>
        <dbReference type="EMBL" id="SUA45164.1"/>
    </source>
</evidence>
<dbReference type="RefSeq" id="WP_062964331.1">
    <property type="nucleotide sequence ID" value="NZ_JAJFOE010000001.1"/>
</dbReference>
<evidence type="ECO:0000259" key="6">
    <source>
        <dbReference type="PROSITE" id="PS50931"/>
    </source>
</evidence>
<keyword evidence="3" id="KW-0238">DNA-binding</keyword>
<protein>
    <submittedName>
        <fullName evidence="7">HTH-type transcriptional regulator gltC</fullName>
    </submittedName>
</protein>
<dbReference type="Gene3D" id="3.40.190.290">
    <property type="match status" value="1"/>
</dbReference>
<dbReference type="CDD" id="cd05466">
    <property type="entry name" value="PBP2_LTTR_substrate"/>
    <property type="match status" value="1"/>
</dbReference>
<dbReference type="Pfam" id="PF03466">
    <property type="entry name" value="LysR_substrate"/>
    <property type="match status" value="1"/>
</dbReference>